<evidence type="ECO:0000256" key="1">
    <source>
        <dbReference type="SAM" id="MobiDB-lite"/>
    </source>
</evidence>
<feature type="compositionally biased region" description="Basic and acidic residues" evidence="1">
    <location>
        <begin position="94"/>
        <end position="121"/>
    </location>
</feature>
<dbReference type="EMBL" id="CALTRL010005972">
    <property type="protein sequence ID" value="CAH7688341.1"/>
    <property type="molecule type" value="Genomic_DNA"/>
</dbReference>
<gene>
    <name evidence="2" type="ORF">PPACK8108_LOCUS23295</name>
</gene>
<organism evidence="2 3">
    <name type="scientific">Phakopsora pachyrhizi</name>
    <name type="common">Asian soybean rust disease fungus</name>
    <dbReference type="NCBI Taxonomy" id="170000"/>
    <lineage>
        <taxon>Eukaryota</taxon>
        <taxon>Fungi</taxon>
        <taxon>Dikarya</taxon>
        <taxon>Basidiomycota</taxon>
        <taxon>Pucciniomycotina</taxon>
        <taxon>Pucciniomycetes</taxon>
        <taxon>Pucciniales</taxon>
        <taxon>Phakopsoraceae</taxon>
        <taxon>Phakopsora</taxon>
    </lineage>
</organism>
<feature type="compositionally biased region" description="Polar residues" evidence="1">
    <location>
        <begin position="203"/>
        <end position="222"/>
    </location>
</feature>
<dbReference type="Proteomes" id="UP001153365">
    <property type="component" value="Unassembled WGS sequence"/>
</dbReference>
<evidence type="ECO:0000313" key="2">
    <source>
        <dbReference type="EMBL" id="CAH7688341.1"/>
    </source>
</evidence>
<feature type="compositionally biased region" description="Polar residues" evidence="1">
    <location>
        <begin position="139"/>
        <end position="149"/>
    </location>
</feature>
<accession>A0AAV0BQM1</accession>
<name>A0AAV0BQM1_PHAPC</name>
<protein>
    <submittedName>
        <fullName evidence="2">Uncharacterized protein</fullName>
    </submittedName>
</protein>
<sequence>MTKNKPALKQTSARDSFIESVRRDFNAGKNGANNEAHQSSGTVVAKVNRFNPAANRMKGFTLINKDEEDWLWEVEGDPSLIDSRLGGHAKRPREKCTETDDVRAEHKDHQASKANEYDHNDSGITPALDAGNLVGDQPVTKTVVINNSHTPKRSRTSDPLRLGLGAPPTSEVPANRGGPSRNTRSKAGGSLRGRGGRRDISAFTANRQASGGNARDQTNPLSSRCKGKARVEAEPDTNVAEITAGIDGFSVFSNHMEEEQNKVTTMAKLDGGAVEAADTQGIDAGEWANSMTHSAKVGEWLEKTALAGPPAPANAPKSCAPSIIV</sequence>
<proteinExistence type="predicted"/>
<feature type="region of interest" description="Disordered" evidence="1">
    <location>
        <begin position="83"/>
        <end position="222"/>
    </location>
</feature>
<dbReference type="AlphaFoldDB" id="A0AAV0BQM1"/>
<keyword evidence="3" id="KW-1185">Reference proteome</keyword>
<comment type="caution">
    <text evidence="2">The sequence shown here is derived from an EMBL/GenBank/DDBJ whole genome shotgun (WGS) entry which is preliminary data.</text>
</comment>
<reference evidence="2" key="1">
    <citation type="submission" date="2022-06" db="EMBL/GenBank/DDBJ databases">
        <authorList>
            <consortium name="SYNGENTA / RWTH Aachen University"/>
        </authorList>
    </citation>
    <scope>NUCLEOTIDE SEQUENCE</scope>
</reference>
<evidence type="ECO:0000313" key="3">
    <source>
        <dbReference type="Proteomes" id="UP001153365"/>
    </source>
</evidence>